<organism evidence="1 2">
    <name type="scientific">Pseudoclavibacter chungangensis</name>
    <dbReference type="NCBI Taxonomy" id="587635"/>
    <lineage>
        <taxon>Bacteria</taxon>
        <taxon>Bacillati</taxon>
        <taxon>Actinomycetota</taxon>
        <taxon>Actinomycetes</taxon>
        <taxon>Micrococcales</taxon>
        <taxon>Microbacteriaceae</taxon>
        <taxon>Pseudoclavibacter</taxon>
    </lineage>
</organism>
<protein>
    <submittedName>
        <fullName evidence="1">Uncharacterized protein</fullName>
    </submittedName>
</protein>
<proteinExistence type="predicted"/>
<gene>
    <name evidence="1" type="ORF">F8O01_17660</name>
</gene>
<sequence>MTDVAFGDTFPPFDGTVDTLVRSIVTYLVESTDTPDDTPQRLERTLGIALRPSHGANEEPLFSGAAKLVPPWMAFVSFAPPHTPDPAFTVWIRERDEGDADSHSTVVSNVEFEEIASTLRERGFQQLPRFGLHGGFEGGTFLLGGLRVTFDVEAKSATQPTRLVITHVSADWARDDDRSAS</sequence>
<name>A0A7J5BLU4_9MICO</name>
<dbReference type="RefSeq" id="WP_158042202.1">
    <property type="nucleotide sequence ID" value="NZ_JACCFV010000001.1"/>
</dbReference>
<evidence type="ECO:0000313" key="2">
    <source>
        <dbReference type="Proteomes" id="UP000467240"/>
    </source>
</evidence>
<dbReference type="EMBL" id="WBJZ01000047">
    <property type="protein sequence ID" value="KAB1651709.1"/>
    <property type="molecule type" value="Genomic_DNA"/>
</dbReference>
<keyword evidence="2" id="KW-1185">Reference proteome</keyword>
<evidence type="ECO:0000313" key="1">
    <source>
        <dbReference type="EMBL" id="KAB1651709.1"/>
    </source>
</evidence>
<dbReference type="Proteomes" id="UP000467240">
    <property type="component" value="Unassembled WGS sequence"/>
</dbReference>
<accession>A0A7J5BLU4</accession>
<comment type="caution">
    <text evidence="1">The sequence shown here is derived from an EMBL/GenBank/DDBJ whole genome shotgun (WGS) entry which is preliminary data.</text>
</comment>
<dbReference type="AlphaFoldDB" id="A0A7J5BLU4"/>
<reference evidence="1 2" key="1">
    <citation type="submission" date="2019-09" db="EMBL/GenBank/DDBJ databases">
        <title>Phylogeny of genus Pseudoclavibacter and closely related genus.</title>
        <authorList>
            <person name="Li Y."/>
        </authorList>
    </citation>
    <scope>NUCLEOTIDE SEQUENCE [LARGE SCALE GENOMIC DNA]</scope>
    <source>
        <strain evidence="1 2">DSM 23821</strain>
    </source>
</reference>